<gene>
    <name evidence="2" type="ordered locus">Clim_1031</name>
</gene>
<dbReference type="InterPro" id="IPR005532">
    <property type="entry name" value="SUMF_dom"/>
</dbReference>
<dbReference type="AlphaFoldDB" id="B3EC31"/>
<dbReference type="KEGG" id="cli:Clim_1031"/>
<reference evidence="2 3" key="1">
    <citation type="submission" date="2008-05" db="EMBL/GenBank/DDBJ databases">
        <title>Complete sequence of Chlorobium limicola DSM 245.</title>
        <authorList>
            <consortium name="US DOE Joint Genome Institute"/>
            <person name="Lucas S."/>
            <person name="Copeland A."/>
            <person name="Lapidus A."/>
            <person name="Glavina del Rio T."/>
            <person name="Dalin E."/>
            <person name="Tice H."/>
            <person name="Bruce D."/>
            <person name="Goodwin L."/>
            <person name="Pitluck S."/>
            <person name="Schmutz J."/>
            <person name="Larimer F."/>
            <person name="Land M."/>
            <person name="Hauser L."/>
            <person name="Kyrpides N."/>
            <person name="Ovchinnikova G."/>
            <person name="Zhao F."/>
            <person name="Li T."/>
            <person name="Liu Z."/>
            <person name="Overmann J."/>
            <person name="Bryant D.A."/>
            <person name="Richardson P."/>
        </authorList>
    </citation>
    <scope>NUCLEOTIDE SEQUENCE [LARGE SCALE GENOMIC DNA]</scope>
    <source>
        <strain evidence="3">DSM 245 / NBRC 103803 / 6330</strain>
    </source>
</reference>
<dbReference type="RefSeq" id="WP_012465985.1">
    <property type="nucleotide sequence ID" value="NC_010803.1"/>
</dbReference>
<dbReference type="Proteomes" id="UP000008841">
    <property type="component" value="Chromosome"/>
</dbReference>
<feature type="domain" description="Sulfatase-modifying factor enzyme-like" evidence="1">
    <location>
        <begin position="38"/>
        <end position="258"/>
    </location>
</feature>
<dbReference type="OrthoDB" id="595053at2"/>
<evidence type="ECO:0000313" key="2">
    <source>
        <dbReference type="EMBL" id="ACD90106.1"/>
    </source>
</evidence>
<dbReference type="InterPro" id="IPR016187">
    <property type="entry name" value="CTDL_fold"/>
</dbReference>
<dbReference type="eggNOG" id="COG1262">
    <property type="taxonomic scope" value="Bacteria"/>
</dbReference>
<evidence type="ECO:0000259" key="1">
    <source>
        <dbReference type="Pfam" id="PF03781"/>
    </source>
</evidence>
<dbReference type="SUPFAM" id="SSF56436">
    <property type="entry name" value="C-type lectin-like"/>
    <property type="match status" value="1"/>
</dbReference>
<protein>
    <recommendedName>
        <fullName evidence="1">Sulfatase-modifying factor enzyme-like domain-containing protein</fullName>
    </recommendedName>
</protein>
<dbReference type="STRING" id="290315.Clim_1031"/>
<name>B3EC31_CHLL2</name>
<dbReference type="PANTHER" id="PTHR23150">
    <property type="entry name" value="SULFATASE MODIFYING FACTOR 1, 2"/>
    <property type="match status" value="1"/>
</dbReference>
<proteinExistence type="predicted"/>
<dbReference type="HOGENOM" id="CLU_012431_0_1_10"/>
<evidence type="ECO:0000313" key="3">
    <source>
        <dbReference type="Proteomes" id="UP000008841"/>
    </source>
</evidence>
<dbReference type="GO" id="GO:0120147">
    <property type="term" value="F:formylglycine-generating oxidase activity"/>
    <property type="evidence" value="ECO:0007669"/>
    <property type="project" value="TreeGrafter"/>
</dbReference>
<dbReference type="EMBL" id="CP001097">
    <property type="protein sequence ID" value="ACD90106.1"/>
    <property type="molecule type" value="Genomic_DNA"/>
</dbReference>
<sequence length="265" mass="29917">MNTLDHNDILTELRRLALRPSGSELSPVVVNERDGSPMVLVPAGSFTMGDGLDRESPQRTVSLEAFYISVYAVTNRQYRTFVQATGHRPPNIGARIDSLSVWHEDGCPEEFDDYPVVLINWDDAEAYARWAGCRLPNEAEWEKAARGPEGLIYPWGDRWDENNCRHRNNRGADSVAPVYAYPEGVSGYGTWNQSGNVMEWCSIWHDEPDSANPATGEETLRQERGGCWRYPDKFAFRSAQRSFVVSKAVNDFRGFRLVLPVQAGE</sequence>
<dbReference type="Gene3D" id="3.90.1580.10">
    <property type="entry name" value="paralog of FGE (formylglycine-generating enzyme)"/>
    <property type="match status" value="1"/>
</dbReference>
<organism evidence="2 3">
    <name type="scientific">Chlorobium limicola (strain DSM 245 / NBRC 103803 / 6330)</name>
    <dbReference type="NCBI Taxonomy" id="290315"/>
    <lineage>
        <taxon>Bacteria</taxon>
        <taxon>Pseudomonadati</taxon>
        <taxon>Chlorobiota</taxon>
        <taxon>Chlorobiia</taxon>
        <taxon>Chlorobiales</taxon>
        <taxon>Chlorobiaceae</taxon>
        <taxon>Chlorobium/Pelodictyon group</taxon>
        <taxon>Chlorobium</taxon>
    </lineage>
</organism>
<accession>B3EC31</accession>
<dbReference type="InterPro" id="IPR051043">
    <property type="entry name" value="Sulfatase_Mod_Factor_Kinase"/>
</dbReference>
<dbReference type="PANTHER" id="PTHR23150:SF19">
    <property type="entry name" value="FORMYLGLYCINE-GENERATING ENZYME"/>
    <property type="match status" value="1"/>
</dbReference>
<dbReference type="Pfam" id="PF03781">
    <property type="entry name" value="FGE-sulfatase"/>
    <property type="match status" value="1"/>
</dbReference>
<dbReference type="InterPro" id="IPR042095">
    <property type="entry name" value="SUMF_sf"/>
</dbReference>